<reference evidence="3 4" key="1">
    <citation type="submission" date="2018-03" db="EMBL/GenBank/DDBJ databases">
        <title>Genomic Encyclopedia of Type Strains, Phase III (KMG-III): the genomes of soil and plant-associated and newly described type strains.</title>
        <authorList>
            <person name="Whitman W."/>
        </authorList>
    </citation>
    <scope>NUCLEOTIDE SEQUENCE [LARGE SCALE GENOMIC DNA]</scope>
    <source>
        <strain evidence="3 4">CGMCC 4.7104</strain>
    </source>
</reference>
<comment type="caution">
    <text evidence="3">The sequence shown here is derived from an EMBL/GenBank/DDBJ whole genome shotgun (WGS) entry which is preliminary data.</text>
</comment>
<evidence type="ECO:0000256" key="2">
    <source>
        <dbReference type="SAM" id="SignalP"/>
    </source>
</evidence>
<feature type="region of interest" description="Disordered" evidence="1">
    <location>
        <begin position="96"/>
        <end position="121"/>
    </location>
</feature>
<feature type="chain" id="PRO_5015721683" evidence="2">
    <location>
        <begin position="26"/>
        <end position="250"/>
    </location>
</feature>
<name>A0A2T0N0I7_9ACTN</name>
<dbReference type="RefSeq" id="WP_106240369.1">
    <property type="nucleotide sequence ID" value="NZ_JBFAIL010000023.1"/>
</dbReference>
<sequence length="250" mass="25296">MSRQAIALFVATSAVLLAPAGAANAEEEAAFPAVECTTHDGTVVEVTPPPPWLGTVTADVVGGLMDSLVGGRPLEGYFTPGADMSGMPGAYAPPTPPFLPTPTPPALPTPTPPVTPSPGTAEQEREMMEGLVYNAVVCSHGTDNTTTSLLPPEDYTEPISRYLETLFTTSQQACVPGTPAPVQTPRSLLAAIGVQGLVDSLVARPAVCPPPAVQPAKATQATPAGQDPAPASLLDAIGITGLLNSLGGGD</sequence>
<evidence type="ECO:0000313" key="4">
    <source>
        <dbReference type="Proteomes" id="UP000238312"/>
    </source>
</evidence>
<accession>A0A2T0N0I7</accession>
<protein>
    <submittedName>
        <fullName evidence="3">Uncharacterized protein</fullName>
    </submittedName>
</protein>
<dbReference type="AlphaFoldDB" id="A0A2T0N0I7"/>
<proteinExistence type="predicted"/>
<gene>
    <name evidence="3" type="ORF">B0I32_10777</name>
</gene>
<feature type="compositionally biased region" description="Pro residues" evidence="1">
    <location>
        <begin position="96"/>
        <end position="116"/>
    </location>
</feature>
<dbReference type="EMBL" id="PVNG01000007">
    <property type="protein sequence ID" value="PRX65317.1"/>
    <property type="molecule type" value="Genomic_DNA"/>
</dbReference>
<organism evidence="3 4">
    <name type="scientific">Nonomuraea fuscirosea</name>
    <dbReference type="NCBI Taxonomy" id="1291556"/>
    <lineage>
        <taxon>Bacteria</taxon>
        <taxon>Bacillati</taxon>
        <taxon>Actinomycetota</taxon>
        <taxon>Actinomycetes</taxon>
        <taxon>Streptosporangiales</taxon>
        <taxon>Streptosporangiaceae</taxon>
        <taxon>Nonomuraea</taxon>
    </lineage>
</organism>
<keyword evidence="2" id="KW-0732">Signal</keyword>
<dbReference type="Proteomes" id="UP000238312">
    <property type="component" value="Unassembled WGS sequence"/>
</dbReference>
<evidence type="ECO:0000313" key="3">
    <source>
        <dbReference type="EMBL" id="PRX65317.1"/>
    </source>
</evidence>
<keyword evidence="4" id="KW-1185">Reference proteome</keyword>
<evidence type="ECO:0000256" key="1">
    <source>
        <dbReference type="SAM" id="MobiDB-lite"/>
    </source>
</evidence>
<feature type="signal peptide" evidence="2">
    <location>
        <begin position="1"/>
        <end position="25"/>
    </location>
</feature>